<sequence length="128" mass="14303">MLFSHFNLINKNISLSILQSSKFYVHSIISSNIDDIIIIIIIIIYSFYIPITAPLPLLIIVPPLQMPLATAPPLPQRRGVTFTEHFPNPLLWFMLCMLGPGSGTTRRCVTVGVGFNTLPLAAWKSVFH</sequence>
<organism evidence="2 3">
    <name type="scientific">Rattus norvegicus</name>
    <name type="common">Rat</name>
    <dbReference type="NCBI Taxonomy" id="10116"/>
    <lineage>
        <taxon>Eukaryota</taxon>
        <taxon>Metazoa</taxon>
        <taxon>Chordata</taxon>
        <taxon>Craniata</taxon>
        <taxon>Vertebrata</taxon>
        <taxon>Euteleostomi</taxon>
        <taxon>Mammalia</taxon>
        <taxon>Eutheria</taxon>
        <taxon>Euarchontoglires</taxon>
        <taxon>Glires</taxon>
        <taxon>Rodentia</taxon>
        <taxon>Myomorpha</taxon>
        <taxon>Muroidea</taxon>
        <taxon>Muridae</taxon>
        <taxon>Murinae</taxon>
        <taxon>Rattus</taxon>
    </lineage>
</organism>
<evidence type="ECO:0000313" key="2">
    <source>
        <dbReference type="EMBL" id="EDL99542.1"/>
    </source>
</evidence>
<accession>A6K5X2</accession>
<keyword evidence="1" id="KW-1133">Transmembrane helix</keyword>
<dbReference type="EMBL" id="CH474022">
    <property type="protein sequence ID" value="EDL99542.1"/>
    <property type="molecule type" value="Genomic_DNA"/>
</dbReference>
<evidence type="ECO:0000313" key="3">
    <source>
        <dbReference type="Proteomes" id="UP000234681"/>
    </source>
</evidence>
<proteinExistence type="predicted"/>
<name>A6K5X2_RAT</name>
<keyword evidence="1" id="KW-0472">Membrane</keyword>
<reference evidence="3" key="1">
    <citation type="submission" date="2005-09" db="EMBL/GenBank/DDBJ databases">
        <authorList>
            <person name="Mural R.J."/>
            <person name="Li P.W."/>
            <person name="Adams M.D."/>
            <person name="Amanatides P.G."/>
            <person name="Baden-Tillson H."/>
            <person name="Barnstead M."/>
            <person name="Chin S.H."/>
            <person name="Dew I."/>
            <person name="Evans C.A."/>
            <person name="Ferriera S."/>
            <person name="Flanigan M."/>
            <person name="Fosler C."/>
            <person name="Glodek A."/>
            <person name="Gu Z."/>
            <person name="Holt R.A."/>
            <person name="Jennings D."/>
            <person name="Kraft C.L."/>
            <person name="Lu F."/>
            <person name="Nguyen T."/>
            <person name="Nusskern D.R."/>
            <person name="Pfannkoch C.M."/>
            <person name="Sitter C."/>
            <person name="Sutton G.G."/>
            <person name="Venter J.C."/>
            <person name="Wang Z."/>
            <person name="Woodage T."/>
            <person name="Zheng X.H."/>
            <person name="Zhong F."/>
        </authorList>
    </citation>
    <scope>NUCLEOTIDE SEQUENCE [LARGE SCALE GENOMIC DNA]</scope>
    <source>
        <strain>BN</strain>
        <strain evidence="3">Sprague-Dawley</strain>
    </source>
</reference>
<protein>
    <submittedName>
        <fullName evidence="2">RCG37897</fullName>
    </submittedName>
</protein>
<dbReference type="Proteomes" id="UP000234681">
    <property type="component" value="Chromosome 14"/>
</dbReference>
<gene>
    <name evidence="2" type="ORF">rCG_37897</name>
</gene>
<dbReference type="AlphaFoldDB" id="A6K5X2"/>
<evidence type="ECO:0000256" key="1">
    <source>
        <dbReference type="SAM" id="Phobius"/>
    </source>
</evidence>
<feature type="transmembrane region" description="Helical" evidence="1">
    <location>
        <begin position="36"/>
        <end position="61"/>
    </location>
</feature>
<keyword evidence="1" id="KW-0812">Transmembrane</keyword>